<keyword evidence="3" id="KW-0424">Laminin EGF-like domain</keyword>
<dbReference type="InterPro" id="IPR006558">
    <property type="entry name" value="LamG-like"/>
</dbReference>
<dbReference type="SMART" id="SM00136">
    <property type="entry name" value="LamNT"/>
    <property type="match status" value="1"/>
</dbReference>
<dbReference type="PANTHER" id="PTHR10574:SF274">
    <property type="entry name" value="USHERIN"/>
    <property type="match status" value="1"/>
</dbReference>
<evidence type="ECO:0000256" key="1">
    <source>
        <dbReference type="ARBA" id="ARBA00022729"/>
    </source>
</evidence>
<dbReference type="KEGG" id="asn:102381512"/>
<dbReference type="PROSITE" id="PS51117">
    <property type="entry name" value="LAMININ_NTER"/>
    <property type="match status" value="1"/>
</dbReference>
<dbReference type="Gene3D" id="2.60.120.260">
    <property type="entry name" value="Galactose-binding domain-like"/>
    <property type="match status" value="1"/>
</dbReference>
<sequence>MRLLCVIEKAAGGQTVFKLTISEKETMFYYRTVNGLQPPIKVMTLGRILVKKWIHLSVQVHHTRISFFINGVEDDNTAFDTRILHGQIADPVVDGALQVGQSFSGLEQFVGRMQDFRWYQVALTNRYCIPNGADDTTNDRVLRLNPDAHPLHYINDDDIGTSWISSVFTNVTHLNRGVIITIDLQNGQYQVFYIILQFFNPQPQAIRIQRKRRNDLSWEDWQYFARNCSIFGMDNNASLEKPDSVNCLQLPSFTPYSHGNVTFSILTPEPNRRPGYNNFYNTPSLQEFVKATQVRFHLLGQYYTSEPNVNFRHRYYGINEITISGRCDCHGHADRCDTSSESYRCLCSKESNTEGDQ</sequence>
<evidence type="ECO:0000313" key="6">
    <source>
        <dbReference type="RefSeq" id="XP_025048439.1"/>
    </source>
</evidence>
<dbReference type="Pfam" id="PF13385">
    <property type="entry name" value="Laminin_G_3"/>
    <property type="match status" value="1"/>
</dbReference>
<reference evidence="6" key="1">
    <citation type="submission" date="2025-08" db="UniProtKB">
        <authorList>
            <consortium name="RefSeq"/>
        </authorList>
    </citation>
    <scope>IDENTIFICATION</scope>
</reference>
<feature type="non-terminal residue" evidence="6">
    <location>
        <position position="357"/>
    </location>
</feature>
<protein>
    <submittedName>
        <fullName evidence="6">Usherin-like</fullName>
    </submittedName>
</protein>
<dbReference type="Proteomes" id="UP000189705">
    <property type="component" value="Unplaced"/>
</dbReference>
<dbReference type="GeneID" id="102381512"/>
<dbReference type="InterPro" id="IPR050440">
    <property type="entry name" value="Laminin/Netrin_ECM"/>
</dbReference>
<evidence type="ECO:0000313" key="5">
    <source>
        <dbReference type="Proteomes" id="UP000189705"/>
    </source>
</evidence>
<dbReference type="SMART" id="SM00560">
    <property type="entry name" value="LamGL"/>
    <property type="match status" value="1"/>
</dbReference>
<dbReference type="SUPFAM" id="SSF49899">
    <property type="entry name" value="Concanavalin A-like lectins/glucanases"/>
    <property type="match status" value="1"/>
</dbReference>
<feature type="domain" description="Laminin N-terminal" evidence="4">
    <location>
        <begin position="80"/>
        <end position="326"/>
    </location>
</feature>
<accession>A0A3Q0FM83</accession>
<dbReference type="GO" id="GO:0005604">
    <property type="term" value="C:basement membrane"/>
    <property type="evidence" value="ECO:0007669"/>
    <property type="project" value="TreeGrafter"/>
</dbReference>
<dbReference type="STRING" id="38654.A0A3Q0FM83"/>
<dbReference type="GO" id="GO:0009887">
    <property type="term" value="P:animal organ morphogenesis"/>
    <property type="evidence" value="ECO:0007669"/>
    <property type="project" value="TreeGrafter"/>
</dbReference>
<dbReference type="Pfam" id="PF00055">
    <property type="entry name" value="Laminin_N"/>
    <property type="match status" value="1"/>
</dbReference>
<dbReference type="Gene3D" id="2.60.120.200">
    <property type="match status" value="1"/>
</dbReference>
<proteinExistence type="predicted"/>
<dbReference type="GO" id="GO:0009888">
    <property type="term" value="P:tissue development"/>
    <property type="evidence" value="ECO:0007669"/>
    <property type="project" value="TreeGrafter"/>
</dbReference>
<evidence type="ECO:0000259" key="4">
    <source>
        <dbReference type="PROSITE" id="PS51117"/>
    </source>
</evidence>
<dbReference type="InterPro" id="IPR008211">
    <property type="entry name" value="Laminin_N"/>
</dbReference>
<dbReference type="InterPro" id="IPR013320">
    <property type="entry name" value="ConA-like_dom_sf"/>
</dbReference>
<keyword evidence="1" id="KW-0732">Signal</keyword>
<keyword evidence="2" id="KW-1015">Disulfide bond</keyword>
<dbReference type="FunFam" id="2.60.120.260:FF:000069">
    <property type="entry name" value="Usherin"/>
    <property type="match status" value="1"/>
</dbReference>
<dbReference type="AlphaFoldDB" id="A0A3Q0FM83"/>
<dbReference type="PANTHER" id="PTHR10574">
    <property type="entry name" value="NETRIN/LAMININ-RELATED"/>
    <property type="match status" value="1"/>
</dbReference>
<gene>
    <name evidence="6" type="primary">LOC102381512</name>
</gene>
<name>A0A3Q0FM83_ALLSI</name>
<evidence type="ECO:0000256" key="2">
    <source>
        <dbReference type="ARBA" id="ARBA00023157"/>
    </source>
</evidence>
<evidence type="ECO:0000256" key="3">
    <source>
        <dbReference type="ARBA" id="ARBA00023292"/>
    </source>
</evidence>
<dbReference type="InParanoid" id="A0A3Q0FM83"/>
<organism evidence="5 6">
    <name type="scientific">Alligator sinensis</name>
    <name type="common">Chinese alligator</name>
    <dbReference type="NCBI Taxonomy" id="38654"/>
    <lineage>
        <taxon>Eukaryota</taxon>
        <taxon>Metazoa</taxon>
        <taxon>Chordata</taxon>
        <taxon>Craniata</taxon>
        <taxon>Vertebrata</taxon>
        <taxon>Euteleostomi</taxon>
        <taxon>Archelosauria</taxon>
        <taxon>Archosauria</taxon>
        <taxon>Crocodylia</taxon>
        <taxon>Alligatoridae</taxon>
        <taxon>Alligatorinae</taxon>
        <taxon>Alligator</taxon>
    </lineage>
</organism>
<dbReference type="FunFam" id="2.60.120.200:FF:000111">
    <property type="entry name" value="Usherin"/>
    <property type="match status" value="1"/>
</dbReference>
<dbReference type="RefSeq" id="XP_025048439.1">
    <property type="nucleotide sequence ID" value="XM_025192654.1"/>
</dbReference>
<keyword evidence="5" id="KW-1185">Reference proteome</keyword>